<dbReference type="PROSITE" id="PS50887">
    <property type="entry name" value="GGDEF"/>
    <property type="match status" value="1"/>
</dbReference>
<dbReference type="InterPro" id="IPR003660">
    <property type="entry name" value="HAMP_dom"/>
</dbReference>
<dbReference type="Pfam" id="PF02743">
    <property type="entry name" value="dCache_1"/>
    <property type="match status" value="1"/>
</dbReference>
<dbReference type="PROSITE" id="PS50883">
    <property type="entry name" value="EAL"/>
    <property type="match status" value="1"/>
</dbReference>
<dbReference type="Proteomes" id="UP001651880">
    <property type="component" value="Unassembled WGS sequence"/>
</dbReference>
<dbReference type="Pfam" id="PF00672">
    <property type="entry name" value="HAMP"/>
    <property type="match status" value="1"/>
</dbReference>
<dbReference type="PANTHER" id="PTHR44757:SF2">
    <property type="entry name" value="BIOFILM ARCHITECTURE MAINTENANCE PROTEIN MBAA"/>
    <property type="match status" value="1"/>
</dbReference>
<dbReference type="PANTHER" id="PTHR44757">
    <property type="entry name" value="DIGUANYLATE CYCLASE DGCP"/>
    <property type="match status" value="1"/>
</dbReference>
<evidence type="ECO:0000313" key="11">
    <source>
        <dbReference type="Proteomes" id="UP001651880"/>
    </source>
</evidence>
<organism evidence="10 11">
    <name type="scientific">Lutispora saccharofermentans</name>
    <dbReference type="NCBI Taxonomy" id="3024236"/>
    <lineage>
        <taxon>Bacteria</taxon>
        <taxon>Bacillati</taxon>
        <taxon>Bacillota</taxon>
        <taxon>Clostridia</taxon>
        <taxon>Lutisporales</taxon>
        <taxon>Lutisporaceae</taxon>
        <taxon>Lutispora</taxon>
    </lineage>
</organism>
<feature type="domain" description="EAL" evidence="7">
    <location>
        <begin position="515"/>
        <end position="767"/>
    </location>
</feature>
<feature type="domain" description="HAMP" evidence="8">
    <location>
        <begin position="293"/>
        <end position="345"/>
    </location>
</feature>
<comment type="caution">
    <text evidence="10">The sequence shown here is derived from an EMBL/GenBank/DDBJ whole genome shotgun (WGS) entry which is preliminary data.</text>
</comment>
<dbReference type="EMBL" id="JAJEKE010000006">
    <property type="protein sequence ID" value="MCQ1529635.1"/>
    <property type="molecule type" value="Genomic_DNA"/>
</dbReference>
<dbReference type="SMART" id="SM00304">
    <property type="entry name" value="HAMP"/>
    <property type="match status" value="1"/>
</dbReference>
<dbReference type="InterPro" id="IPR001633">
    <property type="entry name" value="EAL_dom"/>
</dbReference>
<dbReference type="InterPro" id="IPR035919">
    <property type="entry name" value="EAL_sf"/>
</dbReference>
<protein>
    <submittedName>
        <fullName evidence="10">EAL domain-containing protein</fullName>
    </submittedName>
</protein>
<dbReference type="SUPFAM" id="SSF55073">
    <property type="entry name" value="Nucleotide cyclase"/>
    <property type="match status" value="1"/>
</dbReference>
<evidence type="ECO:0000256" key="5">
    <source>
        <dbReference type="ARBA" id="ARBA00023136"/>
    </source>
</evidence>
<dbReference type="CDD" id="cd01948">
    <property type="entry name" value="EAL"/>
    <property type="match status" value="1"/>
</dbReference>
<evidence type="ECO:0000256" key="2">
    <source>
        <dbReference type="ARBA" id="ARBA00022475"/>
    </source>
</evidence>
<keyword evidence="11" id="KW-1185">Reference proteome</keyword>
<keyword evidence="4 6" id="KW-1133">Transmembrane helix</keyword>
<dbReference type="Gene3D" id="3.30.450.20">
    <property type="entry name" value="PAS domain"/>
    <property type="match status" value="1"/>
</dbReference>
<dbReference type="CDD" id="cd01949">
    <property type="entry name" value="GGDEF"/>
    <property type="match status" value="1"/>
</dbReference>
<evidence type="ECO:0000259" key="7">
    <source>
        <dbReference type="PROSITE" id="PS50883"/>
    </source>
</evidence>
<dbReference type="InterPro" id="IPR029787">
    <property type="entry name" value="Nucleotide_cyclase"/>
</dbReference>
<feature type="domain" description="GGDEF" evidence="9">
    <location>
        <begin position="374"/>
        <end position="506"/>
    </location>
</feature>
<dbReference type="Pfam" id="PF00563">
    <property type="entry name" value="EAL"/>
    <property type="match status" value="1"/>
</dbReference>
<evidence type="ECO:0000313" key="10">
    <source>
        <dbReference type="EMBL" id="MCQ1529635.1"/>
    </source>
</evidence>
<evidence type="ECO:0000256" key="6">
    <source>
        <dbReference type="SAM" id="Phobius"/>
    </source>
</evidence>
<dbReference type="SUPFAM" id="SSF141868">
    <property type="entry name" value="EAL domain-like"/>
    <property type="match status" value="1"/>
</dbReference>
<dbReference type="NCBIfam" id="TIGR00254">
    <property type="entry name" value="GGDEF"/>
    <property type="match status" value="1"/>
</dbReference>
<accession>A0ABT1NEC8</accession>
<dbReference type="RefSeq" id="WP_255227148.1">
    <property type="nucleotide sequence ID" value="NZ_JAJEKE010000006.1"/>
</dbReference>
<evidence type="ECO:0000259" key="8">
    <source>
        <dbReference type="PROSITE" id="PS50885"/>
    </source>
</evidence>
<comment type="subcellular location">
    <subcellularLocation>
        <location evidence="1">Cell membrane</location>
        <topology evidence="1">Multi-pass membrane protein</topology>
    </subcellularLocation>
</comment>
<keyword evidence="2" id="KW-1003">Cell membrane</keyword>
<dbReference type="SMART" id="SM00052">
    <property type="entry name" value="EAL"/>
    <property type="match status" value="1"/>
</dbReference>
<dbReference type="InterPro" id="IPR043128">
    <property type="entry name" value="Rev_trsase/Diguanyl_cyclase"/>
</dbReference>
<dbReference type="CDD" id="cd06225">
    <property type="entry name" value="HAMP"/>
    <property type="match status" value="1"/>
</dbReference>
<dbReference type="PROSITE" id="PS50885">
    <property type="entry name" value="HAMP"/>
    <property type="match status" value="1"/>
</dbReference>
<dbReference type="Gene3D" id="6.10.340.10">
    <property type="match status" value="1"/>
</dbReference>
<dbReference type="Gene3D" id="3.20.20.450">
    <property type="entry name" value="EAL domain"/>
    <property type="match status" value="1"/>
</dbReference>
<dbReference type="Pfam" id="PF00990">
    <property type="entry name" value="GGDEF"/>
    <property type="match status" value="1"/>
</dbReference>
<proteinExistence type="predicted"/>
<gene>
    <name evidence="10" type="ORF">LJD61_08720</name>
</gene>
<dbReference type="SMART" id="SM00267">
    <property type="entry name" value="GGDEF"/>
    <property type="match status" value="1"/>
</dbReference>
<keyword evidence="5 6" id="KW-0472">Membrane</keyword>
<sequence>MLKSIRWQMLIYLLAGSIVFFSVLILATNAELKELPEIIKAQYNEIANSRAGEVEKELSGFVDQVKVVSQASLIKSMDLEKIKTYLPEFVISDNIRNMTIARPDGTGWSTLDVDVDISQQEQYEKIFVEKKEHHISQPFLSPFAEPDTPIIIISHSVKDGEEITGLVNIVIEVNFLNKIIGQMNLGDTGYGLILNSEGLVVASNNAREYISDDKEAVRSVLSRESGTVEYNNADGSKRLAFFKKIKGSPDWTFIISISKDEVYREVAKVRNTILALFFICFALIVLFYYIYSGRVTRPIMKLKKVFEQAADGDLHVKADEGLPNEIGDAGKSFNLMLDRIKNLTYRDEVTGLYNYIGFLAELSSKVELLRDKLGAIAVGIVSVDDFKKINGIIGYEGGNEALSIISRRLKAFINPDESLGRFFGDEFIFLIWEKDAETMEKRIESLWKNCCRMIRIKGYEFIIKVSIGVSLIPDKEREYSEVIHQATLAKLMAKKAGGNKYNLYSSSIDDVVREEQYIENELYHSIEKNELYMLYQPIIDVRTGEATGAEALLRWRHKEFGGMSIPNLIDIAEKSGFIVDLGNWVLKEACRQNKEWQSKGKKPITVSVNVSAFQFDQPNFVNMVREVLNETDLEPGYLQLEITETAAMDGVSEKLQKMKILKDMGVGIAIDDFGTGYSSMAYLTEFPIDTLKIDRSFVKNLSDDETAKAIANTIISMAKTMNMKSTAEGVETEEQLIFLKDRGCDQIQGYLISKPTESYIFEKEFFR</sequence>
<evidence type="ECO:0000256" key="1">
    <source>
        <dbReference type="ARBA" id="ARBA00004651"/>
    </source>
</evidence>
<feature type="transmembrane region" description="Helical" evidence="6">
    <location>
        <begin position="273"/>
        <end position="291"/>
    </location>
</feature>
<dbReference type="SUPFAM" id="SSF158472">
    <property type="entry name" value="HAMP domain-like"/>
    <property type="match status" value="1"/>
</dbReference>
<dbReference type="InterPro" id="IPR000160">
    <property type="entry name" value="GGDEF_dom"/>
</dbReference>
<evidence type="ECO:0000259" key="9">
    <source>
        <dbReference type="PROSITE" id="PS50887"/>
    </source>
</evidence>
<dbReference type="InterPro" id="IPR033479">
    <property type="entry name" value="dCache_1"/>
</dbReference>
<evidence type="ECO:0000256" key="4">
    <source>
        <dbReference type="ARBA" id="ARBA00022989"/>
    </source>
</evidence>
<reference evidence="10 11" key="1">
    <citation type="submission" date="2021-10" db="EMBL/GenBank/DDBJ databases">
        <title>Lutispora strain m25 sp. nov., a thermophilic, non-spore-forming bacterium isolated from a lab-scale methanogenic bioreactor digesting anaerobic sludge.</title>
        <authorList>
            <person name="El Houari A."/>
            <person name="Mcdonald J."/>
        </authorList>
    </citation>
    <scope>NUCLEOTIDE SEQUENCE [LARGE SCALE GENOMIC DNA]</scope>
    <source>
        <strain evidence="11">m25</strain>
    </source>
</reference>
<keyword evidence="3 6" id="KW-0812">Transmembrane</keyword>
<name>A0ABT1NEC8_9FIRM</name>
<dbReference type="CDD" id="cd18774">
    <property type="entry name" value="PDC2_HK_sensor"/>
    <property type="match status" value="1"/>
</dbReference>
<evidence type="ECO:0000256" key="3">
    <source>
        <dbReference type="ARBA" id="ARBA00022692"/>
    </source>
</evidence>
<dbReference type="Gene3D" id="3.30.70.270">
    <property type="match status" value="1"/>
</dbReference>
<dbReference type="InterPro" id="IPR052155">
    <property type="entry name" value="Biofilm_reg_signaling"/>
</dbReference>